<proteinExistence type="inferred from homology"/>
<organism evidence="13 14">
    <name type="scientific">Selenomonas ruminantium</name>
    <dbReference type="NCBI Taxonomy" id="971"/>
    <lineage>
        <taxon>Bacteria</taxon>
        <taxon>Bacillati</taxon>
        <taxon>Bacillota</taxon>
        <taxon>Negativicutes</taxon>
        <taxon>Selenomonadales</taxon>
        <taxon>Selenomonadaceae</taxon>
        <taxon>Selenomonas</taxon>
    </lineage>
</organism>
<evidence type="ECO:0000256" key="10">
    <source>
        <dbReference type="ARBA" id="ARBA00040103"/>
    </source>
</evidence>
<dbReference type="EMBL" id="FOQK01000002">
    <property type="protein sequence ID" value="SFH68713.1"/>
    <property type="molecule type" value="Genomic_DNA"/>
</dbReference>
<evidence type="ECO:0000259" key="12">
    <source>
        <dbReference type="Pfam" id="PF05681"/>
    </source>
</evidence>
<dbReference type="Pfam" id="PF05681">
    <property type="entry name" value="Fumerase"/>
    <property type="match status" value="1"/>
</dbReference>
<dbReference type="AlphaFoldDB" id="A0A1I3C2S4"/>
<evidence type="ECO:0000256" key="8">
    <source>
        <dbReference type="ARBA" id="ARBA00023239"/>
    </source>
</evidence>
<name>A0A1I3C2S4_SELRU</name>
<feature type="domain" description="Fe-S hydro-lyase tartrate dehydratase alpha-type catalytic" evidence="12">
    <location>
        <begin position="12"/>
        <end position="281"/>
    </location>
</feature>
<dbReference type="GO" id="GO:0008730">
    <property type="term" value="F:L(+)-tartrate dehydratase activity"/>
    <property type="evidence" value="ECO:0007669"/>
    <property type="project" value="UniProtKB-EC"/>
</dbReference>
<gene>
    <name evidence="13" type="ORF">SAMN04487861_102103</name>
</gene>
<dbReference type="RefSeq" id="WP_075428357.1">
    <property type="nucleotide sequence ID" value="NZ_FOQK01000002.1"/>
</dbReference>
<evidence type="ECO:0000256" key="4">
    <source>
        <dbReference type="ARBA" id="ARBA00022485"/>
    </source>
</evidence>
<evidence type="ECO:0000313" key="13">
    <source>
        <dbReference type="EMBL" id="SFH68713.1"/>
    </source>
</evidence>
<dbReference type="InterPro" id="IPR004646">
    <property type="entry name" value="Fe-S_hydro-lyase_TtdA-typ_cat"/>
</dbReference>
<accession>A0A1I3C2S4</accession>
<keyword evidence="7" id="KW-0411">Iron-sulfur</keyword>
<evidence type="ECO:0000256" key="3">
    <source>
        <dbReference type="ARBA" id="ARBA00011209"/>
    </source>
</evidence>
<comment type="cofactor">
    <cofactor evidence="1">
        <name>iron-sulfur cluster</name>
        <dbReference type="ChEBI" id="CHEBI:30408"/>
    </cofactor>
</comment>
<dbReference type="EC" id="4.2.1.32" evidence="9"/>
<evidence type="ECO:0000256" key="5">
    <source>
        <dbReference type="ARBA" id="ARBA00022723"/>
    </source>
</evidence>
<dbReference type="NCBIfam" id="NF006084">
    <property type="entry name" value="PRK08230.1"/>
    <property type="match status" value="1"/>
</dbReference>
<evidence type="ECO:0000256" key="2">
    <source>
        <dbReference type="ARBA" id="ARBA00008876"/>
    </source>
</evidence>
<dbReference type="GO" id="GO:0051539">
    <property type="term" value="F:4 iron, 4 sulfur cluster binding"/>
    <property type="evidence" value="ECO:0007669"/>
    <property type="project" value="UniProtKB-KW"/>
</dbReference>
<reference evidence="13 14" key="1">
    <citation type="submission" date="2016-10" db="EMBL/GenBank/DDBJ databases">
        <authorList>
            <person name="de Groot N.N."/>
        </authorList>
    </citation>
    <scope>NUCLEOTIDE SEQUENCE [LARGE SCALE GENOMIC DNA]</scope>
    <source>
        <strain evidence="13 14">Z108</strain>
    </source>
</reference>
<evidence type="ECO:0000256" key="1">
    <source>
        <dbReference type="ARBA" id="ARBA00001915"/>
    </source>
</evidence>
<sequence>MTKEQAVARMTDTIAKFLAFSGKCLPDDVRAKLAELAAQEEEPLAKAIYQTMRENQELAQKLNRPSCQDTGAIQFFIKCGAGFPYMGELPVLLREAVIQATKAAPLRHNAVETFDEYNTGKNVALGIPSLFWDIVPGRDDCEIYTYMAGGGCSLPGQAKVLMPGEGYEGVTKFVLDVMTSYGLNACPPLLVGVGIGTSVEVAALQSKWALMRPLGSHNPNPKAAKMEKLLEDGINKLGLGPQGLRGKNSVMGVNIENSARHPSVIGVAVNVGCWSHRRGHIVFDRELNYTIDSHAEVDF</sequence>
<evidence type="ECO:0000256" key="6">
    <source>
        <dbReference type="ARBA" id="ARBA00023004"/>
    </source>
</evidence>
<keyword evidence="4" id="KW-0004">4Fe-4S</keyword>
<evidence type="ECO:0000313" key="14">
    <source>
        <dbReference type="Proteomes" id="UP000183639"/>
    </source>
</evidence>
<dbReference type="GO" id="GO:0046872">
    <property type="term" value="F:metal ion binding"/>
    <property type="evidence" value="ECO:0007669"/>
    <property type="project" value="UniProtKB-KW"/>
</dbReference>
<dbReference type="NCBIfam" id="TIGR00722">
    <property type="entry name" value="ttdA_fumA_fumB"/>
    <property type="match status" value="1"/>
</dbReference>
<comment type="subunit">
    <text evidence="3">Tetramer of two alpha and two beta subunits.</text>
</comment>
<keyword evidence="5" id="KW-0479">Metal-binding</keyword>
<protein>
    <recommendedName>
        <fullName evidence="10">L(+)-tartrate dehydratase subunit alpha</fullName>
        <ecNumber evidence="9">4.2.1.32</ecNumber>
    </recommendedName>
</protein>
<dbReference type="Proteomes" id="UP000183639">
    <property type="component" value="Unassembled WGS sequence"/>
</dbReference>
<comment type="similarity">
    <text evidence="2">Belongs to the class-I fumarase family.</text>
</comment>
<comment type="catalytic activity">
    <reaction evidence="11">
        <text>(2R,3R)-tartrate = oxaloacetate + H2O</text>
        <dbReference type="Rhea" id="RHEA:15413"/>
        <dbReference type="ChEBI" id="CHEBI:15377"/>
        <dbReference type="ChEBI" id="CHEBI:16452"/>
        <dbReference type="ChEBI" id="CHEBI:30924"/>
        <dbReference type="EC" id="4.2.1.32"/>
    </reaction>
</comment>
<dbReference type="OrthoDB" id="9798978at2"/>
<evidence type="ECO:0000256" key="7">
    <source>
        <dbReference type="ARBA" id="ARBA00023014"/>
    </source>
</evidence>
<keyword evidence="8" id="KW-0456">Lyase</keyword>
<evidence type="ECO:0000256" key="11">
    <source>
        <dbReference type="ARBA" id="ARBA00049253"/>
    </source>
</evidence>
<dbReference type="InterPro" id="IPR051208">
    <property type="entry name" value="Class-I_Fumarase/Tartrate_DH"/>
</dbReference>
<evidence type="ECO:0000256" key="9">
    <source>
        <dbReference type="ARBA" id="ARBA00039027"/>
    </source>
</evidence>
<keyword evidence="6" id="KW-0408">Iron</keyword>
<dbReference type="PANTHER" id="PTHR30389">
    <property type="entry name" value="FUMARATE HYDRATASE-RELATED"/>
    <property type="match status" value="1"/>
</dbReference>
<dbReference type="PANTHER" id="PTHR30389:SF19">
    <property type="entry name" value="L(+)-TARTRATE DEHYDRATASE SUBUNIT ALPHA"/>
    <property type="match status" value="1"/>
</dbReference>